<keyword evidence="3" id="KW-1185">Reference proteome</keyword>
<keyword evidence="1" id="KW-1133">Transmembrane helix</keyword>
<feature type="transmembrane region" description="Helical" evidence="1">
    <location>
        <begin position="338"/>
        <end position="360"/>
    </location>
</feature>
<organism evidence="2 3">
    <name type="scientific">Gemmata obscuriglobus</name>
    <dbReference type="NCBI Taxonomy" id="114"/>
    <lineage>
        <taxon>Bacteria</taxon>
        <taxon>Pseudomonadati</taxon>
        <taxon>Planctomycetota</taxon>
        <taxon>Planctomycetia</taxon>
        <taxon>Gemmatales</taxon>
        <taxon>Gemmataceae</taxon>
        <taxon>Gemmata</taxon>
    </lineage>
</organism>
<keyword evidence="1" id="KW-0812">Transmembrane</keyword>
<dbReference type="Pfam" id="PF03741">
    <property type="entry name" value="TerC"/>
    <property type="match status" value="1"/>
</dbReference>
<feature type="transmembrane region" description="Helical" evidence="1">
    <location>
        <begin position="195"/>
        <end position="217"/>
    </location>
</feature>
<dbReference type="InterPro" id="IPR005496">
    <property type="entry name" value="Integral_membrane_TerC"/>
</dbReference>
<reference evidence="2 3" key="1">
    <citation type="submission" date="2018-01" db="EMBL/GenBank/DDBJ databases">
        <title>G. obscuriglobus.</title>
        <authorList>
            <person name="Franke J."/>
            <person name="Blomberg W."/>
            <person name="Selmecki A."/>
        </authorList>
    </citation>
    <scope>NUCLEOTIDE SEQUENCE [LARGE SCALE GENOMIC DNA]</scope>
    <source>
        <strain evidence="2 3">DSM 5831</strain>
    </source>
</reference>
<dbReference type="Proteomes" id="UP000245802">
    <property type="component" value="Chromosome"/>
</dbReference>
<dbReference type="EMBL" id="CP025958">
    <property type="protein sequence ID" value="AWM39008.1"/>
    <property type="molecule type" value="Genomic_DNA"/>
</dbReference>
<gene>
    <name evidence="2" type="ORF">C1280_19805</name>
</gene>
<accession>A0A2Z3GZW7</accession>
<dbReference type="KEGG" id="gog:C1280_19805"/>
<feature type="transmembrane region" description="Helical" evidence="1">
    <location>
        <begin position="146"/>
        <end position="174"/>
    </location>
</feature>
<sequence>MPRRPFPVFVLSTGLGLVLFLLLRPAFAGPADAEPVRADDASQFPTVRIELVSGGPPVEGKLKLSAITVRTETGSTTIAAQHVKRVTFQKEPEGDAHDAVQLTDKSTVHGRVQGEEFQVERGGAETTVKRSDLREIRVLREEQLSLISIILGLLTLTAMEIVLGIDNVIFLAIVAGKLPKEQRPKARQIGLAAALGTRILLLFGLSFLLGLTAPLFTLPDLGFLRDMEAREVSGRDLILLAGGLFLIGKSTFEMHEKLEQAKAERSGEPEAAPAKAASFAKVILTIAIIDIVFSLDSVITAVGMVDTLWVMITAMVLAMLVMLYFARPISDFVEKHPTLKVLALSFLILIGVMLVAEGLGQHIDKGYIYAAMSFALIVEMVNMRLRGPKEEHATDETAPVPAVK</sequence>
<evidence type="ECO:0000313" key="3">
    <source>
        <dbReference type="Proteomes" id="UP000245802"/>
    </source>
</evidence>
<evidence type="ECO:0000256" key="1">
    <source>
        <dbReference type="SAM" id="Phobius"/>
    </source>
</evidence>
<evidence type="ECO:0000313" key="2">
    <source>
        <dbReference type="EMBL" id="AWM39008.1"/>
    </source>
</evidence>
<proteinExistence type="predicted"/>
<feature type="transmembrane region" description="Helical" evidence="1">
    <location>
        <begin position="276"/>
        <end position="295"/>
    </location>
</feature>
<keyword evidence="1" id="KW-0472">Membrane</keyword>
<feature type="transmembrane region" description="Helical" evidence="1">
    <location>
        <begin position="307"/>
        <end position="326"/>
    </location>
</feature>
<protein>
    <submittedName>
        <fullName evidence="2">TerC family protein</fullName>
    </submittedName>
</protein>
<dbReference type="AlphaFoldDB" id="A0A2Z3GZW7"/>
<dbReference type="RefSeq" id="WP_010039148.1">
    <property type="nucleotide sequence ID" value="NZ_CP025958.1"/>
</dbReference>
<dbReference type="PANTHER" id="PTHR30060">
    <property type="entry name" value="INNER MEMBRANE PROTEIN"/>
    <property type="match status" value="1"/>
</dbReference>
<dbReference type="PANTHER" id="PTHR30060:SF0">
    <property type="entry name" value="COILED-COIL PROTEIN (DUF2040)-RELATED"/>
    <property type="match status" value="1"/>
</dbReference>
<dbReference type="GO" id="GO:0005886">
    <property type="term" value="C:plasma membrane"/>
    <property type="evidence" value="ECO:0007669"/>
    <property type="project" value="TreeGrafter"/>
</dbReference>
<dbReference type="OrthoDB" id="9806211at2"/>
<name>A0A2Z3GZW7_9BACT</name>